<proteinExistence type="predicted"/>
<protein>
    <submittedName>
        <fullName evidence="1">Uncharacterized protein</fullName>
    </submittedName>
</protein>
<dbReference type="KEGG" id="iod:EJO50_13815"/>
<gene>
    <name evidence="1" type="ORF">EJO50_13815</name>
</gene>
<accession>A0A3S8ZVL5</accession>
<evidence type="ECO:0000313" key="2">
    <source>
        <dbReference type="Proteomes" id="UP000282438"/>
    </source>
</evidence>
<evidence type="ECO:0000313" key="1">
    <source>
        <dbReference type="EMBL" id="AZN37465.1"/>
    </source>
</evidence>
<sequence>MKIESSCGKVSILSRVDFIRTVSAQLSDAVLFLTYDTTDERTTKSRGALIDYLSDVGMIIVAQALEEHHSIVMFEMASDAVRAWQQINDHSHAVAAHVFWHGLQDDAVHLAVVAAKPREVSPLAH</sequence>
<keyword evidence="2" id="KW-1185">Reference proteome</keyword>
<dbReference type="AlphaFoldDB" id="A0A3S8ZVL5"/>
<reference evidence="1 2" key="1">
    <citation type="submission" date="2018-12" db="EMBL/GenBank/DDBJ databases">
        <title>Complete genome sequence of Iodobacter sp. H11R3.</title>
        <authorList>
            <person name="Bae J.-W."/>
        </authorList>
    </citation>
    <scope>NUCLEOTIDE SEQUENCE [LARGE SCALE GENOMIC DNA]</scope>
    <source>
        <strain evidence="1 2">H11R3</strain>
    </source>
</reference>
<name>A0A3S8ZVL5_9NEIS</name>
<organism evidence="1 2">
    <name type="scientific">Iodobacter ciconiae</name>
    <dbReference type="NCBI Taxonomy" id="2496266"/>
    <lineage>
        <taxon>Bacteria</taxon>
        <taxon>Pseudomonadati</taxon>
        <taxon>Pseudomonadota</taxon>
        <taxon>Betaproteobacteria</taxon>
        <taxon>Neisseriales</taxon>
        <taxon>Chitinibacteraceae</taxon>
        <taxon>Iodobacter</taxon>
    </lineage>
</organism>
<dbReference type="EMBL" id="CP034433">
    <property type="protein sequence ID" value="AZN37465.1"/>
    <property type="molecule type" value="Genomic_DNA"/>
</dbReference>
<dbReference type="OrthoDB" id="8964076at2"/>
<dbReference type="RefSeq" id="WP_125975103.1">
    <property type="nucleotide sequence ID" value="NZ_CP034433.1"/>
</dbReference>
<dbReference type="Proteomes" id="UP000282438">
    <property type="component" value="Chromosome"/>
</dbReference>